<feature type="chain" id="PRO_5036451005" evidence="5">
    <location>
        <begin position="31"/>
        <end position="507"/>
    </location>
</feature>
<feature type="signal peptide" evidence="5">
    <location>
        <begin position="1"/>
        <end position="30"/>
    </location>
</feature>
<gene>
    <name evidence="7" type="ORF">SAMN05444410_12032</name>
</gene>
<keyword evidence="3" id="KW-0378">Hydrolase</keyword>
<evidence type="ECO:0000256" key="4">
    <source>
        <dbReference type="ARBA" id="ARBA00022837"/>
    </source>
</evidence>
<feature type="domain" description="Sulfatase N-terminal" evidence="6">
    <location>
        <begin position="37"/>
        <end position="392"/>
    </location>
</feature>
<comment type="caution">
    <text evidence="7">The sequence shown here is derived from an EMBL/GenBank/DDBJ whole genome shotgun (WGS) entry which is preliminary data.</text>
</comment>
<evidence type="ECO:0000256" key="2">
    <source>
        <dbReference type="ARBA" id="ARBA00022723"/>
    </source>
</evidence>
<dbReference type="Gene3D" id="3.30.1120.10">
    <property type="match status" value="1"/>
</dbReference>
<evidence type="ECO:0000313" key="7">
    <source>
        <dbReference type="EMBL" id="SDX57282.1"/>
    </source>
</evidence>
<proteinExistence type="inferred from homology"/>
<dbReference type="AlphaFoldDB" id="A0A8X8LF95"/>
<dbReference type="CDD" id="cd16145">
    <property type="entry name" value="ARS_like"/>
    <property type="match status" value="1"/>
</dbReference>
<dbReference type="RefSeq" id="WP_257575060.1">
    <property type="nucleotide sequence ID" value="NZ_FNNO01000020.1"/>
</dbReference>
<reference evidence="7 8" key="1">
    <citation type="submission" date="2016-10" db="EMBL/GenBank/DDBJ databases">
        <authorList>
            <person name="Varghese N."/>
            <person name="Submissions S."/>
        </authorList>
    </citation>
    <scope>NUCLEOTIDE SEQUENCE [LARGE SCALE GENOMIC DNA]</scope>
    <source>
        <strain evidence="7 8">DSM 25353</strain>
    </source>
</reference>
<protein>
    <submittedName>
        <fullName evidence="7">Arylsulfatase A</fullName>
    </submittedName>
</protein>
<dbReference type="PROSITE" id="PS00523">
    <property type="entry name" value="SULFATASE_1"/>
    <property type="match status" value="1"/>
</dbReference>
<keyword evidence="2" id="KW-0479">Metal-binding</keyword>
<dbReference type="InterPro" id="IPR017850">
    <property type="entry name" value="Alkaline_phosphatase_core_sf"/>
</dbReference>
<keyword evidence="5" id="KW-0732">Signal</keyword>
<accession>A0A8X8LF95</accession>
<dbReference type="GO" id="GO:0004065">
    <property type="term" value="F:arylsulfatase activity"/>
    <property type="evidence" value="ECO:0007669"/>
    <property type="project" value="TreeGrafter"/>
</dbReference>
<dbReference type="InterPro" id="IPR050738">
    <property type="entry name" value="Sulfatase"/>
</dbReference>
<evidence type="ECO:0000256" key="1">
    <source>
        <dbReference type="ARBA" id="ARBA00008779"/>
    </source>
</evidence>
<dbReference type="PANTHER" id="PTHR42693">
    <property type="entry name" value="ARYLSULFATASE FAMILY MEMBER"/>
    <property type="match status" value="1"/>
</dbReference>
<name>A0A8X8LF95_9BACT</name>
<evidence type="ECO:0000256" key="3">
    <source>
        <dbReference type="ARBA" id="ARBA00022801"/>
    </source>
</evidence>
<comment type="similarity">
    <text evidence="1">Belongs to the sulfatase family.</text>
</comment>
<dbReference type="PANTHER" id="PTHR42693:SF53">
    <property type="entry name" value="ENDO-4-O-SULFATASE"/>
    <property type="match status" value="1"/>
</dbReference>
<keyword evidence="4" id="KW-0106">Calcium</keyword>
<sequence>MPMRIYKPSFMMKASLVLVLFQLSCIHAWSQPKRKTPNVIYIYADDMGYGELGCYGQQKIRTPYLDRMAREGMRFTDHYTSTPVCAPARCMLMTGKHGGHTYIHGNYEMGGFADSLEGGQMPLPEGSFTIAKLMQQAGYATGAIGKWGMGMVNTTGFPLKQGFDYFYGFLDQKQAHNYYPTHLWENDHWDTLRNPSIYVHKSVDSAKATDADFDYFKGKDYAPAKMTEKALAFIERNARKPFFLYLPYTIPHVSLQAPDEWVKRYIGQFNEQPYYGQAGYAACKYPLSTYAAMISYLDAQVGIIMEKIKQLGLDDNTLVFFSSDNGAAFNGGVDRFFFNSTGGLRGQKMDLFEGGIREPLIARWPGTIPAGTTSGLVSAQFDMVATLAELTGQKVGHTDGISFLPELKDHTKAQKKHEYLYFEYPENGGQLAIRIGNWKGVKLDVRHHPEKPWLLFNLESDRNETTDLAAQHPELISQFQAIVKKEHQQAHIREWEFVDPKFNTKDQ</sequence>
<evidence type="ECO:0000259" key="6">
    <source>
        <dbReference type="Pfam" id="PF00884"/>
    </source>
</evidence>
<dbReference type="InterPro" id="IPR024607">
    <property type="entry name" value="Sulfatase_CS"/>
</dbReference>
<dbReference type="Pfam" id="PF00884">
    <property type="entry name" value="Sulfatase"/>
    <property type="match status" value="1"/>
</dbReference>
<dbReference type="GO" id="GO:0046872">
    <property type="term" value="F:metal ion binding"/>
    <property type="evidence" value="ECO:0007669"/>
    <property type="project" value="UniProtKB-KW"/>
</dbReference>
<dbReference type="InterPro" id="IPR000917">
    <property type="entry name" value="Sulfatase_N"/>
</dbReference>
<evidence type="ECO:0000256" key="5">
    <source>
        <dbReference type="SAM" id="SignalP"/>
    </source>
</evidence>
<evidence type="ECO:0000313" key="8">
    <source>
        <dbReference type="Proteomes" id="UP000198711"/>
    </source>
</evidence>
<dbReference type="EMBL" id="FNNO01000020">
    <property type="protein sequence ID" value="SDX57282.1"/>
    <property type="molecule type" value="Genomic_DNA"/>
</dbReference>
<keyword evidence="8" id="KW-1185">Reference proteome</keyword>
<dbReference type="SUPFAM" id="SSF53649">
    <property type="entry name" value="Alkaline phosphatase-like"/>
    <property type="match status" value="1"/>
</dbReference>
<dbReference type="Proteomes" id="UP000198711">
    <property type="component" value="Unassembled WGS sequence"/>
</dbReference>
<organism evidence="7 8">
    <name type="scientific">Hydrobacter penzbergensis</name>
    <dbReference type="NCBI Taxonomy" id="1235997"/>
    <lineage>
        <taxon>Bacteria</taxon>
        <taxon>Pseudomonadati</taxon>
        <taxon>Bacteroidota</taxon>
        <taxon>Chitinophagia</taxon>
        <taxon>Chitinophagales</taxon>
        <taxon>Chitinophagaceae</taxon>
        <taxon>Hydrobacter</taxon>
    </lineage>
</organism>
<dbReference type="Gene3D" id="3.40.720.10">
    <property type="entry name" value="Alkaline Phosphatase, subunit A"/>
    <property type="match status" value="1"/>
</dbReference>